<dbReference type="InterPro" id="IPR021476">
    <property type="entry name" value="Egh16-like"/>
</dbReference>
<dbReference type="Pfam" id="PF11327">
    <property type="entry name" value="Egh16-like"/>
    <property type="match status" value="1"/>
</dbReference>
<gene>
    <name evidence="2" type="ORF">TWF481_008544</name>
</gene>
<proteinExistence type="predicted"/>
<dbReference type="AlphaFoldDB" id="A0AAV9W9W7"/>
<feature type="signal peptide" evidence="1">
    <location>
        <begin position="1"/>
        <end position="23"/>
    </location>
</feature>
<evidence type="ECO:0000313" key="2">
    <source>
        <dbReference type="EMBL" id="KAK6503530.1"/>
    </source>
</evidence>
<keyword evidence="1" id="KW-0732">Signal</keyword>
<keyword evidence="3" id="KW-1185">Reference proteome</keyword>
<sequence length="279" mass="29678">MYFPTLLTSVSVVLVGIADLTSAHGGFVDAYGDANPKIRGYGLGFEPSTPRKSSHSEPYYKQDATSFANKMVFRPGDGTVNQYGCGSTYLTVSRAFAAHQPKIWSGTTPLQKLGLFRDKVIPAAGYIDTKDRINHLASLEQKRSTRDDSATGAKGLSTGIPKVTAGGTLTIVNFQMDIDGAGPFKCKIDYKGAGNSWNAPLQVTKNCPGNAGSVNVPGILKPCWFTIAMPDGLDCKGTYGAKGEVEDICLVRCENSSHLGPFGGCVPIQQVRSAKARAM</sequence>
<dbReference type="PANTHER" id="PTHR34618">
    <property type="entry name" value="SURFACE PROTEIN MAS1, PUTATIVE-RELATED"/>
    <property type="match status" value="1"/>
</dbReference>
<evidence type="ECO:0000313" key="3">
    <source>
        <dbReference type="Proteomes" id="UP001370758"/>
    </source>
</evidence>
<evidence type="ECO:0000256" key="1">
    <source>
        <dbReference type="SAM" id="SignalP"/>
    </source>
</evidence>
<organism evidence="2 3">
    <name type="scientific">Arthrobotrys musiformis</name>
    <dbReference type="NCBI Taxonomy" id="47236"/>
    <lineage>
        <taxon>Eukaryota</taxon>
        <taxon>Fungi</taxon>
        <taxon>Dikarya</taxon>
        <taxon>Ascomycota</taxon>
        <taxon>Pezizomycotina</taxon>
        <taxon>Orbiliomycetes</taxon>
        <taxon>Orbiliales</taxon>
        <taxon>Orbiliaceae</taxon>
        <taxon>Arthrobotrys</taxon>
    </lineage>
</organism>
<feature type="chain" id="PRO_5043620220" evidence="1">
    <location>
        <begin position="24"/>
        <end position="279"/>
    </location>
</feature>
<protein>
    <submittedName>
        <fullName evidence="2">Uncharacterized protein</fullName>
    </submittedName>
</protein>
<name>A0AAV9W9W7_9PEZI</name>
<reference evidence="2 3" key="1">
    <citation type="submission" date="2023-08" db="EMBL/GenBank/DDBJ databases">
        <authorList>
            <person name="Palmer J.M."/>
        </authorList>
    </citation>
    <scope>NUCLEOTIDE SEQUENCE [LARGE SCALE GENOMIC DNA]</scope>
    <source>
        <strain evidence="2 3">TWF481</strain>
    </source>
</reference>
<dbReference type="PANTHER" id="PTHR34618:SF4">
    <property type="entry name" value="CAS1"/>
    <property type="match status" value="1"/>
</dbReference>
<accession>A0AAV9W9W7</accession>
<comment type="caution">
    <text evidence="2">The sequence shown here is derived from an EMBL/GenBank/DDBJ whole genome shotgun (WGS) entry which is preliminary data.</text>
</comment>
<dbReference type="Proteomes" id="UP001370758">
    <property type="component" value="Unassembled WGS sequence"/>
</dbReference>
<dbReference type="EMBL" id="JAVHJL010000005">
    <property type="protein sequence ID" value="KAK6503530.1"/>
    <property type="molecule type" value="Genomic_DNA"/>
</dbReference>